<dbReference type="EMBL" id="DYWQ01000109">
    <property type="protein sequence ID" value="HJF45591.1"/>
    <property type="molecule type" value="Genomic_DNA"/>
</dbReference>
<dbReference type="AlphaFoldDB" id="A0A921GG07"/>
<organism evidence="1 2">
    <name type="scientific">Thermophilibacter provencensis</name>
    <dbReference type="NCBI Taxonomy" id="1852386"/>
    <lineage>
        <taxon>Bacteria</taxon>
        <taxon>Bacillati</taxon>
        <taxon>Actinomycetota</taxon>
        <taxon>Coriobacteriia</taxon>
        <taxon>Coriobacteriales</taxon>
        <taxon>Atopobiaceae</taxon>
        <taxon>Thermophilibacter</taxon>
    </lineage>
</organism>
<reference evidence="1" key="1">
    <citation type="journal article" date="2021" name="PeerJ">
        <title>Extensive microbial diversity within the chicken gut microbiome revealed by metagenomics and culture.</title>
        <authorList>
            <person name="Gilroy R."/>
            <person name="Ravi A."/>
            <person name="Getino M."/>
            <person name="Pursley I."/>
            <person name="Horton D.L."/>
            <person name="Alikhan N.F."/>
            <person name="Baker D."/>
            <person name="Gharbi K."/>
            <person name="Hall N."/>
            <person name="Watson M."/>
            <person name="Adriaenssens E.M."/>
            <person name="Foster-Nyarko E."/>
            <person name="Jarju S."/>
            <person name="Secka A."/>
            <person name="Antonio M."/>
            <person name="Oren A."/>
            <person name="Chaudhuri R.R."/>
            <person name="La Ragione R."/>
            <person name="Hildebrand F."/>
            <person name="Pallen M.J."/>
        </authorList>
    </citation>
    <scope>NUCLEOTIDE SEQUENCE</scope>
    <source>
        <strain evidence="1">CHK124-7917</strain>
    </source>
</reference>
<name>A0A921GG07_9ACTN</name>
<proteinExistence type="predicted"/>
<dbReference type="Proteomes" id="UP000697330">
    <property type="component" value="Unassembled WGS sequence"/>
</dbReference>
<dbReference type="RefSeq" id="WP_274959331.1">
    <property type="nucleotide sequence ID" value="NZ_DYWQ01000109.1"/>
</dbReference>
<sequence length="317" mass="34950">MRNSRVQFKFEVSRNITIIRGDSATGKTTLIGMIADYERNGAASGIELSCDVPCVVLEGPGWMRNLSFIHGSIVFVDEGNTFTSSHDFARAVRDSDNYYVIATRESLFSLPYSVSEVYGIRNSGRSSSRYPQVSRLYSTFYQIYDLSPSAPFIPELVVVEDSNAGFEFFSELFSRVGIPCVSAGGKGNVCRTVKNASEQSILVIADGAAFGPEMEGATSLGAYKRVRLFLPESFEWLVLNSGLIGGSDVADALANPSDHIESRDFFSWERFFTAFLVGKTRGTYLQYEKRALNPAYLQDHEMGAIKGEMPKDIGVSL</sequence>
<evidence type="ECO:0008006" key="3">
    <source>
        <dbReference type="Google" id="ProtNLM"/>
    </source>
</evidence>
<accession>A0A921GG07</accession>
<evidence type="ECO:0000313" key="1">
    <source>
        <dbReference type="EMBL" id="HJF45591.1"/>
    </source>
</evidence>
<evidence type="ECO:0000313" key="2">
    <source>
        <dbReference type="Proteomes" id="UP000697330"/>
    </source>
</evidence>
<gene>
    <name evidence="1" type="ORF">K8U72_07410</name>
</gene>
<comment type="caution">
    <text evidence="1">The sequence shown here is derived from an EMBL/GenBank/DDBJ whole genome shotgun (WGS) entry which is preliminary data.</text>
</comment>
<protein>
    <recommendedName>
        <fullName evidence="3">Translation initiation factor 2</fullName>
    </recommendedName>
</protein>
<reference evidence="1" key="2">
    <citation type="submission" date="2021-09" db="EMBL/GenBank/DDBJ databases">
        <authorList>
            <person name="Gilroy R."/>
        </authorList>
    </citation>
    <scope>NUCLEOTIDE SEQUENCE</scope>
    <source>
        <strain evidence="1">CHK124-7917</strain>
    </source>
</reference>